<evidence type="ECO:0000256" key="2">
    <source>
        <dbReference type="ARBA" id="ARBA00022771"/>
    </source>
</evidence>
<evidence type="ECO:0000256" key="3">
    <source>
        <dbReference type="ARBA" id="ARBA00022833"/>
    </source>
</evidence>
<dbReference type="InterPro" id="IPR006612">
    <property type="entry name" value="THAP_Znf"/>
</dbReference>
<keyword evidence="1" id="KW-0479">Metal-binding</keyword>
<dbReference type="SMART" id="SM00980">
    <property type="entry name" value="THAP"/>
    <property type="match status" value="1"/>
</dbReference>
<keyword evidence="4 5" id="KW-0238">DNA-binding</keyword>
<evidence type="ECO:0000256" key="1">
    <source>
        <dbReference type="ARBA" id="ARBA00022723"/>
    </source>
</evidence>
<evidence type="ECO:0000313" key="7">
    <source>
        <dbReference type="EMBL" id="CAH2062394.1"/>
    </source>
</evidence>
<dbReference type="PROSITE" id="PS50950">
    <property type="entry name" value="ZF_THAP"/>
    <property type="match status" value="1"/>
</dbReference>
<dbReference type="SUPFAM" id="SSF57716">
    <property type="entry name" value="Glucocorticoid receptor-like (DNA-binding domain)"/>
    <property type="match status" value="1"/>
</dbReference>
<feature type="non-terminal residue" evidence="7">
    <location>
        <position position="1"/>
    </location>
</feature>
<feature type="domain" description="THAP-type" evidence="6">
    <location>
        <begin position="1"/>
        <end position="84"/>
    </location>
</feature>
<organism evidence="7 8">
    <name type="scientific">Iphiclides podalirius</name>
    <name type="common">scarce swallowtail</name>
    <dbReference type="NCBI Taxonomy" id="110791"/>
    <lineage>
        <taxon>Eukaryota</taxon>
        <taxon>Metazoa</taxon>
        <taxon>Ecdysozoa</taxon>
        <taxon>Arthropoda</taxon>
        <taxon>Hexapoda</taxon>
        <taxon>Insecta</taxon>
        <taxon>Pterygota</taxon>
        <taxon>Neoptera</taxon>
        <taxon>Endopterygota</taxon>
        <taxon>Lepidoptera</taxon>
        <taxon>Glossata</taxon>
        <taxon>Ditrysia</taxon>
        <taxon>Papilionoidea</taxon>
        <taxon>Papilionidae</taxon>
        <taxon>Papilioninae</taxon>
        <taxon>Iphiclides</taxon>
    </lineage>
</organism>
<gene>
    <name evidence="7" type="ORF">IPOD504_LOCUS11939</name>
</gene>
<keyword evidence="2 5" id="KW-0863">Zinc-finger</keyword>
<dbReference type="Pfam" id="PF05485">
    <property type="entry name" value="THAP"/>
    <property type="match status" value="1"/>
</dbReference>
<proteinExistence type="predicted"/>
<accession>A0ABN8IS44</accession>
<evidence type="ECO:0000313" key="8">
    <source>
        <dbReference type="Proteomes" id="UP000837857"/>
    </source>
</evidence>
<name>A0ABN8IS44_9NEOP</name>
<evidence type="ECO:0000259" key="6">
    <source>
        <dbReference type="PROSITE" id="PS50950"/>
    </source>
</evidence>
<protein>
    <recommendedName>
        <fullName evidence="6">THAP-type domain-containing protein</fullName>
    </recommendedName>
</protein>
<reference evidence="7" key="1">
    <citation type="submission" date="2022-03" db="EMBL/GenBank/DDBJ databases">
        <authorList>
            <person name="Martin H S."/>
        </authorList>
    </citation>
    <scope>NUCLEOTIDE SEQUENCE</scope>
</reference>
<evidence type="ECO:0000256" key="5">
    <source>
        <dbReference type="PROSITE-ProRule" id="PRU00309"/>
    </source>
</evidence>
<dbReference type="Proteomes" id="UP000837857">
    <property type="component" value="Chromosome 29"/>
</dbReference>
<keyword evidence="3" id="KW-0862">Zinc</keyword>
<dbReference type="EMBL" id="OW152841">
    <property type="protein sequence ID" value="CAH2062394.1"/>
    <property type="molecule type" value="Genomic_DNA"/>
</dbReference>
<evidence type="ECO:0000256" key="4">
    <source>
        <dbReference type="ARBA" id="ARBA00023125"/>
    </source>
</evidence>
<sequence>MTQNSCCVPGCLVTSKDGVPLHCFPNPDTDAVRFQTWVSNVGLDVLQFDNDTIRKKKRVCHKHFKSIYHYTKNRLCRLATPELQMPAMQTPTSVKVVITDEQTTSTSTDLQSEKLIFARKYIILKQ</sequence>
<keyword evidence="8" id="KW-1185">Reference proteome</keyword>